<dbReference type="Proteomes" id="UP000594454">
    <property type="component" value="Chromosome 3"/>
</dbReference>
<proteinExistence type="inferred from homology"/>
<evidence type="ECO:0000256" key="8">
    <source>
        <dbReference type="ARBA" id="ARBA00023125"/>
    </source>
</evidence>
<keyword evidence="5 11" id="KW-0863">Zinc-finger</keyword>
<dbReference type="Gene3D" id="3.30.160.60">
    <property type="entry name" value="Classic Zinc Finger"/>
    <property type="match status" value="7"/>
</dbReference>
<organism evidence="14 15">
    <name type="scientific">Hermetia illucens</name>
    <name type="common">Black soldier fly</name>
    <dbReference type="NCBI Taxonomy" id="343691"/>
    <lineage>
        <taxon>Eukaryota</taxon>
        <taxon>Metazoa</taxon>
        <taxon>Ecdysozoa</taxon>
        <taxon>Arthropoda</taxon>
        <taxon>Hexapoda</taxon>
        <taxon>Insecta</taxon>
        <taxon>Pterygota</taxon>
        <taxon>Neoptera</taxon>
        <taxon>Endopterygota</taxon>
        <taxon>Diptera</taxon>
        <taxon>Brachycera</taxon>
        <taxon>Stratiomyomorpha</taxon>
        <taxon>Stratiomyidae</taxon>
        <taxon>Hermetiinae</taxon>
        <taxon>Hermetia</taxon>
    </lineage>
</organism>
<dbReference type="FunFam" id="3.30.160.60:FF:000086">
    <property type="entry name" value="transcription factor E4F1 isoform X1"/>
    <property type="match status" value="1"/>
</dbReference>
<evidence type="ECO:0000256" key="6">
    <source>
        <dbReference type="ARBA" id="ARBA00022833"/>
    </source>
</evidence>
<dbReference type="FunFam" id="3.30.160.60:FF:001158">
    <property type="entry name" value="zinc finger protein 22"/>
    <property type="match status" value="1"/>
</dbReference>
<comment type="subcellular location">
    <subcellularLocation>
        <location evidence="1">Nucleus</location>
    </subcellularLocation>
</comment>
<evidence type="ECO:0000256" key="5">
    <source>
        <dbReference type="ARBA" id="ARBA00022771"/>
    </source>
</evidence>
<evidence type="ECO:0000313" key="14">
    <source>
        <dbReference type="EMBL" id="CAD7085852.1"/>
    </source>
</evidence>
<dbReference type="FunFam" id="3.30.160.60:FF:000512">
    <property type="entry name" value="zinc finger protein 197 isoform X1"/>
    <property type="match status" value="2"/>
</dbReference>
<dbReference type="AlphaFoldDB" id="A0A7R8YU75"/>
<evidence type="ECO:0000313" key="15">
    <source>
        <dbReference type="Proteomes" id="UP000594454"/>
    </source>
</evidence>
<protein>
    <recommendedName>
        <fullName evidence="13">C2H2-type domain-containing protein</fullName>
    </recommendedName>
</protein>
<dbReference type="FunCoup" id="A0A7R8YU75">
    <property type="interactions" value="349"/>
</dbReference>
<comment type="similarity">
    <text evidence="2">Belongs to the krueppel C2H2-type zinc-finger protein family.</text>
</comment>
<gene>
    <name evidence="14" type="ORF">HERILL_LOCUS8668</name>
</gene>
<evidence type="ECO:0000256" key="3">
    <source>
        <dbReference type="ARBA" id="ARBA00022723"/>
    </source>
</evidence>
<evidence type="ECO:0000259" key="13">
    <source>
        <dbReference type="PROSITE" id="PS50157"/>
    </source>
</evidence>
<feature type="domain" description="C2H2-type" evidence="13">
    <location>
        <begin position="514"/>
        <end position="536"/>
    </location>
</feature>
<reference evidence="14 15" key="1">
    <citation type="submission" date="2020-11" db="EMBL/GenBank/DDBJ databases">
        <authorList>
            <person name="Wallbank WR R."/>
            <person name="Pardo Diaz C."/>
            <person name="Kozak K."/>
            <person name="Martin S."/>
            <person name="Jiggins C."/>
            <person name="Moest M."/>
            <person name="Warren A I."/>
            <person name="Generalovic N T."/>
            <person name="Byers J.R.P. K."/>
            <person name="Montejo-Kovacevich G."/>
            <person name="Yen C E."/>
        </authorList>
    </citation>
    <scope>NUCLEOTIDE SEQUENCE [LARGE SCALE GENOMIC DNA]</scope>
</reference>
<keyword evidence="7" id="KW-0805">Transcription regulation</keyword>
<dbReference type="GO" id="GO:0010468">
    <property type="term" value="P:regulation of gene expression"/>
    <property type="evidence" value="ECO:0007669"/>
    <property type="project" value="TreeGrafter"/>
</dbReference>
<feature type="domain" description="C2H2-type" evidence="13">
    <location>
        <begin position="130"/>
        <end position="157"/>
    </location>
</feature>
<dbReference type="OrthoDB" id="3437960at2759"/>
<feature type="region of interest" description="Disordered" evidence="12">
    <location>
        <begin position="539"/>
        <end position="564"/>
    </location>
</feature>
<dbReference type="PANTHER" id="PTHR16515:SF49">
    <property type="entry name" value="GASTRULA ZINC FINGER PROTEIN XLCGF49.1-LIKE-RELATED"/>
    <property type="match status" value="1"/>
</dbReference>
<dbReference type="PANTHER" id="PTHR16515">
    <property type="entry name" value="PR DOMAIN ZINC FINGER PROTEIN"/>
    <property type="match status" value="1"/>
</dbReference>
<keyword evidence="6" id="KW-0862">Zinc</keyword>
<dbReference type="GO" id="GO:0005634">
    <property type="term" value="C:nucleus"/>
    <property type="evidence" value="ECO:0007669"/>
    <property type="project" value="UniProtKB-SubCell"/>
</dbReference>
<evidence type="ECO:0000256" key="12">
    <source>
        <dbReference type="SAM" id="MobiDB-lite"/>
    </source>
</evidence>
<name>A0A7R8YU75_HERIL</name>
<keyword evidence="8" id="KW-0238">DNA-binding</keyword>
<evidence type="ECO:0000256" key="9">
    <source>
        <dbReference type="ARBA" id="ARBA00023163"/>
    </source>
</evidence>
<dbReference type="FunFam" id="3.30.160.60:FF:002737">
    <property type="entry name" value="AGAP008430-PA"/>
    <property type="match status" value="1"/>
</dbReference>
<dbReference type="SMART" id="SM00355">
    <property type="entry name" value="ZnF_C2H2"/>
    <property type="match status" value="7"/>
</dbReference>
<feature type="domain" description="C2H2-type" evidence="13">
    <location>
        <begin position="458"/>
        <end position="485"/>
    </location>
</feature>
<dbReference type="PROSITE" id="PS00028">
    <property type="entry name" value="ZINC_FINGER_C2H2_1"/>
    <property type="match status" value="7"/>
</dbReference>
<keyword evidence="9" id="KW-0804">Transcription</keyword>
<feature type="domain" description="C2H2-type" evidence="13">
    <location>
        <begin position="402"/>
        <end position="429"/>
    </location>
</feature>
<evidence type="ECO:0000256" key="11">
    <source>
        <dbReference type="PROSITE-ProRule" id="PRU00042"/>
    </source>
</evidence>
<evidence type="ECO:0000256" key="2">
    <source>
        <dbReference type="ARBA" id="ARBA00006991"/>
    </source>
</evidence>
<feature type="domain" description="C2H2-type" evidence="13">
    <location>
        <begin position="486"/>
        <end position="513"/>
    </location>
</feature>
<accession>A0A7R8YU75</accession>
<keyword evidence="15" id="KW-1185">Reference proteome</keyword>
<keyword evidence="3" id="KW-0479">Metal-binding</keyword>
<dbReference type="FunFam" id="3.30.160.60:FF:002467">
    <property type="entry name" value="Zinc finger protein 51"/>
    <property type="match status" value="1"/>
</dbReference>
<dbReference type="InterPro" id="IPR036236">
    <property type="entry name" value="Znf_C2H2_sf"/>
</dbReference>
<keyword evidence="10" id="KW-0539">Nucleus</keyword>
<dbReference type="PROSITE" id="PS50157">
    <property type="entry name" value="ZINC_FINGER_C2H2_2"/>
    <property type="match status" value="7"/>
</dbReference>
<dbReference type="Pfam" id="PF00096">
    <property type="entry name" value="zf-C2H2"/>
    <property type="match status" value="7"/>
</dbReference>
<dbReference type="GO" id="GO:0003677">
    <property type="term" value="F:DNA binding"/>
    <property type="evidence" value="ECO:0007669"/>
    <property type="project" value="UniProtKB-KW"/>
</dbReference>
<dbReference type="SUPFAM" id="SSF57667">
    <property type="entry name" value="beta-beta-alpha zinc fingers"/>
    <property type="match status" value="4"/>
</dbReference>
<feature type="domain" description="C2H2-type" evidence="13">
    <location>
        <begin position="374"/>
        <end position="401"/>
    </location>
</feature>
<dbReference type="GO" id="GO:0008270">
    <property type="term" value="F:zinc ion binding"/>
    <property type="evidence" value="ECO:0007669"/>
    <property type="project" value="UniProtKB-KW"/>
</dbReference>
<dbReference type="InParanoid" id="A0A7R8YU75"/>
<evidence type="ECO:0000256" key="4">
    <source>
        <dbReference type="ARBA" id="ARBA00022737"/>
    </source>
</evidence>
<dbReference type="InterPro" id="IPR013087">
    <property type="entry name" value="Znf_C2H2_type"/>
</dbReference>
<feature type="compositionally biased region" description="Polar residues" evidence="12">
    <location>
        <begin position="552"/>
        <end position="564"/>
    </location>
</feature>
<evidence type="ECO:0000256" key="1">
    <source>
        <dbReference type="ARBA" id="ARBA00004123"/>
    </source>
</evidence>
<evidence type="ECO:0000256" key="7">
    <source>
        <dbReference type="ARBA" id="ARBA00023015"/>
    </source>
</evidence>
<feature type="domain" description="C2H2-type" evidence="13">
    <location>
        <begin position="430"/>
        <end position="457"/>
    </location>
</feature>
<evidence type="ECO:0000256" key="10">
    <source>
        <dbReference type="ARBA" id="ARBA00023242"/>
    </source>
</evidence>
<dbReference type="InterPro" id="IPR050331">
    <property type="entry name" value="Zinc_finger"/>
</dbReference>
<sequence length="592" mass="65236">MEDLTKTIMFTTNAIQNGTPTTIQYQTADGILKTPKIEGQKSGQQEFPTFCYTTNNLLQTNTTTVNLAQLADDTKTCYIAAQPIGYNYALVNQMQLAQNGTVAGIATVDGQGRLQVVNKPVTNTISNISFKCDVCGLMFTHLTLLNHHKRIHNQGATDNSDQDQAITVVTQSQNIVQAQNLVSENGQTLGQIQIVATESLEPAHQLQQTNEVTVSTTKTITLEKLKCMTCGNTLVANPKRKGGPKVLRCETCTNNDNMQASQRAGTQIFVAPDGDVKFEIGELPTGNGDPTIETLNTQNVIPLTQVSNNNVQNVVKIQQNQQPANNTNNILPGHHPVKRRNLASVTKCQKCNGSGVIFIGCNQRNIKPEQPKPFQCNICGGTFSRYSSLWSHKKLHSGEKNYKCSICGLAFAKAVYLKNHSRIHTGEKPYKCQTCGMQFSQSPHLKNHERTHSGEKPYVCEVCDKGFARHATLWNHRRIHTGEKPYKCEICGSAFSQAAHLKNHAKVHSGEKPFKCDICSAAFADRFALKRHRGIHEKYGQTAPRQPAQKPAEQQQNGDGSQNQVNTVVIQKQEAVEMDDGTQQTEVIISGL</sequence>
<keyword evidence="4" id="KW-0677">Repeat</keyword>
<dbReference type="EMBL" id="LR899011">
    <property type="protein sequence ID" value="CAD7085852.1"/>
    <property type="molecule type" value="Genomic_DNA"/>
</dbReference>